<dbReference type="AlphaFoldDB" id="A0A848BB94"/>
<proteinExistence type="predicted"/>
<dbReference type="InterPro" id="IPR037027">
    <property type="entry name" value="YqgF/RNaseH-like_dom_sf"/>
</dbReference>
<sequence>MMQGEKDRRRIAALDPGREKCGFAVLERAAGGAPRVLLQRVIETRALEREVKEAFTALSPALLVMGNGTTSKEARARLARAFPALPVAVVDEYRTTDLARGEYWRAHPPRGLRRLLPTSMQVPPVPVDDFVAVILGTRFLAREAQEERGTKL</sequence>
<reference evidence="2 3" key="1">
    <citation type="submission" date="2020-04" db="EMBL/GenBank/DDBJ databases">
        <authorList>
            <person name="Hitch T.C.A."/>
            <person name="Wylensek D."/>
            <person name="Clavel T."/>
        </authorList>
    </citation>
    <scope>NUCLEOTIDE SEQUENCE [LARGE SCALE GENOMIC DNA]</scope>
    <source>
        <strain evidence="2 3">PG-130-P53-12</strain>
    </source>
</reference>
<dbReference type="GO" id="GO:0006139">
    <property type="term" value="P:nucleobase-containing compound metabolic process"/>
    <property type="evidence" value="ECO:0007669"/>
    <property type="project" value="InterPro"/>
</dbReference>
<gene>
    <name evidence="2" type="ORF">HF878_03585</name>
</gene>
<dbReference type="SUPFAM" id="SSF53098">
    <property type="entry name" value="Ribonuclease H-like"/>
    <property type="match status" value="1"/>
</dbReference>
<dbReference type="Proteomes" id="UP000543804">
    <property type="component" value="Unassembled WGS sequence"/>
</dbReference>
<dbReference type="Gene3D" id="3.30.420.140">
    <property type="entry name" value="YqgF/RNase H-like domain"/>
    <property type="match status" value="1"/>
</dbReference>
<name>A0A848BB94_9FIRM</name>
<dbReference type="InterPro" id="IPR012337">
    <property type="entry name" value="RNaseH-like_sf"/>
</dbReference>
<accession>A0A848BB94</accession>
<dbReference type="SMART" id="SM00732">
    <property type="entry name" value="YqgFc"/>
    <property type="match status" value="1"/>
</dbReference>
<evidence type="ECO:0000313" key="3">
    <source>
        <dbReference type="Proteomes" id="UP000543804"/>
    </source>
</evidence>
<evidence type="ECO:0000313" key="2">
    <source>
        <dbReference type="EMBL" id="NMD98567.1"/>
    </source>
</evidence>
<feature type="domain" description="YqgF/RNase H-like" evidence="1">
    <location>
        <begin position="9"/>
        <end position="99"/>
    </location>
</feature>
<organism evidence="2 3">
    <name type="scientific">Selenomonas bovis</name>
    <dbReference type="NCBI Taxonomy" id="416586"/>
    <lineage>
        <taxon>Bacteria</taxon>
        <taxon>Bacillati</taxon>
        <taxon>Bacillota</taxon>
        <taxon>Negativicutes</taxon>
        <taxon>Selenomonadales</taxon>
        <taxon>Selenomonadaceae</taxon>
        <taxon>Selenomonas</taxon>
    </lineage>
</organism>
<keyword evidence="3" id="KW-1185">Reference proteome</keyword>
<dbReference type="RefSeq" id="WP_170077226.1">
    <property type="nucleotide sequence ID" value="NZ_JABAFA010000007.1"/>
</dbReference>
<comment type="caution">
    <text evidence="2">The sequence shown here is derived from an EMBL/GenBank/DDBJ whole genome shotgun (WGS) entry which is preliminary data.</text>
</comment>
<evidence type="ECO:0000259" key="1">
    <source>
        <dbReference type="SMART" id="SM00732"/>
    </source>
</evidence>
<protein>
    <submittedName>
        <fullName evidence="2">Pre-16S rRNA-processing nuclease YqgF</fullName>
    </submittedName>
</protein>
<dbReference type="InterPro" id="IPR006641">
    <property type="entry name" value="YqgF/RNaseH-like_dom"/>
</dbReference>
<dbReference type="EMBL" id="JABAFA010000007">
    <property type="protein sequence ID" value="NMD98567.1"/>
    <property type="molecule type" value="Genomic_DNA"/>
</dbReference>